<dbReference type="AlphaFoldDB" id="A0AAN7V237"/>
<name>A0AAN7V237_9PEZI</name>
<dbReference type="Proteomes" id="UP001305414">
    <property type="component" value="Unassembled WGS sequence"/>
</dbReference>
<protein>
    <submittedName>
        <fullName evidence="2">Uncharacterized protein</fullName>
    </submittedName>
</protein>
<evidence type="ECO:0000313" key="2">
    <source>
        <dbReference type="EMBL" id="KAK5635189.1"/>
    </source>
</evidence>
<gene>
    <name evidence="2" type="ORF">RRF57_010901</name>
</gene>
<proteinExistence type="predicted"/>
<keyword evidence="3" id="KW-1185">Reference proteome</keyword>
<evidence type="ECO:0000313" key="3">
    <source>
        <dbReference type="Proteomes" id="UP001305414"/>
    </source>
</evidence>
<evidence type="ECO:0000256" key="1">
    <source>
        <dbReference type="SAM" id="MobiDB-lite"/>
    </source>
</evidence>
<organism evidence="2 3">
    <name type="scientific">Xylaria bambusicola</name>
    <dbReference type="NCBI Taxonomy" id="326684"/>
    <lineage>
        <taxon>Eukaryota</taxon>
        <taxon>Fungi</taxon>
        <taxon>Dikarya</taxon>
        <taxon>Ascomycota</taxon>
        <taxon>Pezizomycotina</taxon>
        <taxon>Sordariomycetes</taxon>
        <taxon>Xylariomycetidae</taxon>
        <taxon>Xylariales</taxon>
        <taxon>Xylariaceae</taxon>
        <taxon>Xylaria</taxon>
    </lineage>
</organism>
<feature type="compositionally biased region" description="Basic and acidic residues" evidence="1">
    <location>
        <begin position="39"/>
        <end position="54"/>
    </location>
</feature>
<feature type="compositionally biased region" description="Basic residues" evidence="1">
    <location>
        <begin position="101"/>
        <end position="114"/>
    </location>
</feature>
<feature type="region of interest" description="Disordered" evidence="1">
    <location>
        <begin position="1"/>
        <end position="123"/>
    </location>
</feature>
<accession>A0AAN7V237</accession>
<comment type="caution">
    <text evidence="2">The sequence shown here is derived from an EMBL/GenBank/DDBJ whole genome shotgun (WGS) entry which is preliminary data.</text>
</comment>
<dbReference type="EMBL" id="JAWHQM010000050">
    <property type="protein sequence ID" value="KAK5635189.1"/>
    <property type="molecule type" value="Genomic_DNA"/>
</dbReference>
<reference evidence="2 3" key="1">
    <citation type="submission" date="2023-10" db="EMBL/GenBank/DDBJ databases">
        <title>Draft genome sequence of Xylaria bambusicola isolate GMP-LS, the root and basal stem rot pathogen of sugarcane in Indonesia.</title>
        <authorList>
            <person name="Selvaraj P."/>
            <person name="Muralishankar V."/>
            <person name="Muruganantham S."/>
            <person name="Sp S."/>
            <person name="Haryani S."/>
            <person name="Lau K.J.X."/>
            <person name="Naqvi N.I."/>
        </authorList>
    </citation>
    <scope>NUCLEOTIDE SEQUENCE [LARGE SCALE GENOMIC DNA]</scope>
    <source>
        <strain evidence="2">GMP-LS</strain>
    </source>
</reference>
<sequence length="123" mass="13690">MRHRDESSDEEPGRSGLGRAKKRARREESRKEEEEEEEGQRIEEATKPRTKLEKPGVTQVGEGSAVNDGEETGDVDMKTAPDSASNPVPNGAESAPDEGMKKRKRKKKKKKKGKEKSEEATVE</sequence>